<proteinExistence type="predicted"/>
<dbReference type="RefSeq" id="WP_253257189.1">
    <property type="nucleotide sequence ID" value="NZ_JAUSRG010000020.1"/>
</dbReference>
<evidence type="ECO:0000256" key="1">
    <source>
        <dbReference type="SAM" id="Phobius"/>
    </source>
</evidence>
<keyword evidence="1" id="KW-1133">Transmembrane helix</keyword>
<keyword evidence="1" id="KW-0472">Membrane</keyword>
<evidence type="ECO:0000313" key="5">
    <source>
        <dbReference type="Proteomes" id="UP001242995"/>
    </source>
</evidence>
<keyword evidence="1" id="KW-0812">Transmembrane</keyword>
<accession>A0AAW8DHT4</accession>
<feature type="transmembrane region" description="Helical" evidence="1">
    <location>
        <begin position="50"/>
        <end position="72"/>
    </location>
</feature>
<comment type="caution">
    <text evidence="2">The sequence shown here is derived from an EMBL/GenBank/DDBJ whole genome shotgun (WGS) entry which is preliminary data.</text>
</comment>
<reference evidence="2 4" key="1">
    <citation type="submission" date="2023-07" db="EMBL/GenBank/DDBJ databases">
        <title>Sorghum-associated microbial communities from plants grown in Nebraska, USA.</title>
        <authorList>
            <person name="Schachtman D."/>
        </authorList>
    </citation>
    <scope>NUCLEOTIDE SEQUENCE</scope>
    <source>
        <strain evidence="2">DS1006</strain>
        <strain evidence="3 4">DS1016</strain>
    </source>
</reference>
<dbReference type="Proteomes" id="UP001242995">
    <property type="component" value="Unassembled WGS sequence"/>
</dbReference>
<feature type="transmembrane region" description="Helical" evidence="1">
    <location>
        <begin position="21"/>
        <end position="44"/>
    </location>
</feature>
<evidence type="ECO:0000313" key="2">
    <source>
        <dbReference type="EMBL" id="MDP9907355.1"/>
    </source>
</evidence>
<organism evidence="2 5">
    <name type="scientific">Arthrobacter bambusae</name>
    <dbReference type="NCBI Taxonomy" id="1338426"/>
    <lineage>
        <taxon>Bacteria</taxon>
        <taxon>Bacillati</taxon>
        <taxon>Actinomycetota</taxon>
        <taxon>Actinomycetes</taxon>
        <taxon>Micrococcales</taxon>
        <taxon>Micrococcaceae</taxon>
        <taxon>Arthrobacter</taxon>
    </lineage>
</organism>
<dbReference type="AlphaFoldDB" id="A0AAW8DHT4"/>
<dbReference type="EMBL" id="JAUSRG010000020">
    <property type="protein sequence ID" value="MDP9907355.1"/>
    <property type="molecule type" value="Genomic_DNA"/>
</dbReference>
<feature type="transmembrane region" description="Helical" evidence="1">
    <location>
        <begin position="79"/>
        <end position="105"/>
    </location>
</feature>
<gene>
    <name evidence="2" type="ORF">J2S90_004347</name>
    <name evidence="3" type="ORF">J2S93_004283</name>
</gene>
<name>A0AAW8DHT4_9MICC</name>
<evidence type="ECO:0000313" key="4">
    <source>
        <dbReference type="Proteomes" id="UP001230951"/>
    </source>
</evidence>
<sequence>MNSGVGPTPQHQPQSEAAKSALAVTHTLFRTFLLTVLGALFVYILNISYVWLSGILTVIAAVLGVVVLVRAIRFKQPRIVLFGTISGLVVTAIMCLLVLTAVVFFQQVTTLENCARGALTLHAQNSCQVDFQNSLPSGLR</sequence>
<dbReference type="Proteomes" id="UP001230951">
    <property type="component" value="Unassembled WGS sequence"/>
</dbReference>
<evidence type="ECO:0000313" key="3">
    <source>
        <dbReference type="EMBL" id="MDQ0182826.1"/>
    </source>
</evidence>
<dbReference type="EMBL" id="JAUSTF010000016">
    <property type="protein sequence ID" value="MDQ0182826.1"/>
    <property type="molecule type" value="Genomic_DNA"/>
</dbReference>
<protein>
    <submittedName>
        <fullName evidence="2">Membrane protein</fullName>
    </submittedName>
</protein>
<keyword evidence="4" id="KW-1185">Reference proteome</keyword>